<evidence type="ECO:0000313" key="2">
    <source>
        <dbReference type="Proteomes" id="UP000003781"/>
    </source>
</evidence>
<keyword evidence="1" id="KW-0251">Elongation factor</keyword>
<evidence type="ECO:0000313" key="1">
    <source>
        <dbReference type="EMBL" id="EAZ90537.1"/>
    </source>
</evidence>
<dbReference type="GO" id="GO:0003746">
    <property type="term" value="F:translation elongation factor activity"/>
    <property type="evidence" value="ECO:0007669"/>
    <property type="project" value="UniProtKB-KW"/>
</dbReference>
<dbReference type="EMBL" id="AAXW01000023">
    <property type="protein sequence ID" value="EAZ90537.1"/>
    <property type="molecule type" value="Genomic_DNA"/>
</dbReference>
<keyword evidence="2" id="KW-1185">Reference proteome</keyword>
<sequence length="54" mass="6525">MNLTLPKWLQPNVSITKQRQMTHDDSNQEKTIQVVFNQEKDVSSYLDDYIHHYF</sequence>
<accession>A3ISG7</accession>
<protein>
    <submittedName>
        <fullName evidence="1">Elongation factor G</fullName>
    </submittedName>
</protein>
<proteinExistence type="predicted"/>
<organism evidence="1 2">
    <name type="scientific">Crocosphaera chwakensis CCY0110</name>
    <dbReference type="NCBI Taxonomy" id="391612"/>
    <lineage>
        <taxon>Bacteria</taxon>
        <taxon>Bacillati</taxon>
        <taxon>Cyanobacteriota</taxon>
        <taxon>Cyanophyceae</taxon>
        <taxon>Oscillatoriophycideae</taxon>
        <taxon>Chroococcales</taxon>
        <taxon>Aphanothecaceae</taxon>
        <taxon>Crocosphaera</taxon>
        <taxon>Crocosphaera chwakensis</taxon>
    </lineage>
</organism>
<comment type="caution">
    <text evidence="1">The sequence shown here is derived from an EMBL/GenBank/DDBJ whole genome shotgun (WGS) entry which is preliminary data.</text>
</comment>
<dbReference type="OrthoDB" id="428563at2"/>
<dbReference type="eggNOG" id="ENOG50321KV">
    <property type="taxonomic scope" value="Bacteria"/>
</dbReference>
<name>A3ISG7_9CHRO</name>
<gene>
    <name evidence="1" type="ORF">CY0110_20108</name>
</gene>
<reference evidence="1 2" key="1">
    <citation type="submission" date="2007-03" db="EMBL/GenBank/DDBJ databases">
        <authorList>
            <person name="Stal L."/>
            <person name="Ferriera S."/>
            <person name="Johnson J."/>
            <person name="Kravitz S."/>
            <person name="Beeson K."/>
            <person name="Sutton G."/>
            <person name="Rogers Y.-H."/>
            <person name="Friedman R."/>
            <person name="Frazier M."/>
            <person name="Venter J.C."/>
        </authorList>
    </citation>
    <scope>NUCLEOTIDE SEQUENCE [LARGE SCALE GENOMIC DNA]</scope>
    <source>
        <strain evidence="1 2">CCY0110</strain>
    </source>
</reference>
<dbReference type="AlphaFoldDB" id="A3ISG7"/>
<dbReference type="Proteomes" id="UP000003781">
    <property type="component" value="Unassembled WGS sequence"/>
</dbReference>
<keyword evidence="1" id="KW-0648">Protein biosynthesis</keyword>
<dbReference type="RefSeq" id="WP_008276323.1">
    <property type="nucleotide sequence ID" value="NZ_AAXW01000023.1"/>
</dbReference>